<dbReference type="InterPro" id="IPR036259">
    <property type="entry name" value="MFS_trans_sf"/>
</dbReference>
<dbReference type="Gene3D" id="1.20.1250.20">
    <property type="entry name" value="MFS general substrate transporter like domains"/>
    <property type="match status" value="1"/>
</dbReference>
<dbReference type="WBParaSite" id="ALUE_0000131601-mRNA-1">
    <property type="protein sequence ID" value="ALUE_0000131601-mRNA-1"/>
    <property type="gene ID" value="ALUE_0000131601"/>
</dbReference>
<dbReference type="Proteomes" id="UP000036681">
    <property type="component" value="Unplaced"/>
</dbReference>
<organism evidence="2 3">
    <name type="scientific">Ascaris lumbricoides</name>
    <name type="common">Giant roundworm</name>
    <dbReference type="NCBI Taxonomy" id="6252"/>
    <lineage>
        <taxon>Eukaryota</taxon>
        <taxon>Metazoa</taxon>
        <taxon>Ecdysozoa</taxon>
        <taxon>Nematoda</taxon>
        <taxon>Chromadorea</taxon>
        <taxon>Rhabditida</taxon>
        <taxon>Spirurina</taxon>
        <taxon>Ascaridomorpha</taxon>
        <taxon>Ascaridoidea</taxon>
        <taxon>Ascarididae</taxon>
        <taxon>Ascaris</taxon>
    </lineage>
</organism>
<feature type="transmembrane region" description="Helical" evidence="1">
    <location>
        <begin position="87"/>
        <end position="106"/>
    </location>
</feature>
<dbReference type="PANTHER" id="PTHR45757:SF23">
    <property type="entry name" value="MAJOR FACILITATOR SUPERFAMILY (MFS) PROFILE DOMAIN-CONTAINING PROTEIN"/>
    <property type="match status" value="1"/>
</dbReference>
<keyword evidence="2" id="KW-1185">Reference proteome</keyword>
<keyword evidence="1" id="KW-1133">Transmembrane helix</keyword>
<sequence length="136" mass="14544">MRSIPYVAILTTASIWAIWIAALALTFCDNIIFFFAPTFLHAVLGFQVNDSGLTAAIPPLLQIGVKIGCGSASDKIHFLNDNAKLKLFNSLAFFGCAVCLILLGFMSSDEKIISLILLSLSTAFLGVTTGGCLKVR</sequence>
<dbReference type="AlphaFoldDB" id="A0A0M3HIH1"/>
<evidence type="ECO:0000313" key="2">
    <source>
        <dbReference type="Proteomes" id="UP000036681"/>
    </source>
</evidence>
<evidence type="ECO:0000256" key="1">
    <source>
        <dbReference type="SAM" id="Phobius"/>
    </source>
</evidence>
<reference evidence="3" key="1">
    <citation type="submission" date="2017-02" db="UniProtKB">
        <authorList>
            <consortium name="WormBaseParasite"/>
        </authorList>
    </citation>
    <scope>IDENTIFICATION</scope>
</reference>
<keyword evidence="1" id="KW-0472">Membrane</keyword>
<feature type="transmembrane region" description="Helical" evidence="1">
    <location>
        <begin position="6"/>
        <end position="28"/>
    </location>
</feature>
<dbReference type="PANTHER" id="PTHR45757">
    <property type="entry name" value="PROTEIN CBG23364-RELATED"/>
    <property type="match status" value="1"/>
</dbReference>
<protein>
    <submittedName>
        <fullName evidence="3">Major facilitator superfamily (MFS) profile domain-containing protein</fullName>
    </submittedName>
</protein>
<dbReference type="SUPFAM" id="SSF103473">
    <property type="entry name" value="MFS general substrate transporter"/>
    <property type="match status" value="1"/>
</dbReference>
<keyword evidence="1" id="KW-0812">Transmembrane</keyword>
<dbReference type="GO" id="GO:0016020">
    <property type="term" value="C:membrane"/>
    <property type="evidence" value="ECO:0007669"/>
    <property type="project" value="TreeGrafter"/>
</dbReference>
<accession>A0A0M3HIH1</accession>
<feature type="transmembrane region" description="Helical" evidence="1">
    <location>
        <begin position="112"/>
        <end position="133"/>
    </location>
</feature>
<proteinExistence type="predicted"/>
<evidence type="ECO:0000313" key="3">
    <source>
        <dbReference type="WBParaSite" id="ALUE_0000131601-mRNA-1"/>
    </source>
</evidence>
<name>A0A0M3HIH1_ASCLU</name>